<comment type="caution">
    <text evidence="1">The sequence shown here is derived from an EMBL/GenBank/DDBJ whole genome shotgun (WGS) entry which is preliminary data.</text>
</comment>
<dbReference type="AlphaFoldDB" id="A0AA38HWY0"/>
<sequence>MCAEYENLERTKILFAQNIGECKVKTCAKHLEVLLEELYTTTDTEIVNILLPHIRELIEDPPTSVLAAWYLFDPFSRVLGPQRTSETLLDSIVKLYEN</sequence>
<reference evidence="1" key="1">
    <citation type="journal article" date="2023" name="G3 (Bethesda)">
        <title>Whole genome assemblies of Zophobas morio and Tenebrio molitor.</title>
        <authorList>
            <person name="Kaur S."/>
            <person name="Stinson S.A."/>
            <person name="diCenzo G.C."/>
        </authorList>
    </citation>
    <scope>NUCLEOTIDE SEQUENCE</scope>
    <source>
        <strain evidence="1">QUZm001</strain>
    </source>
</reference>
<gene>
    <name evidence="1" type="ORF">Zmor_022454</name>
</gene>
<keyword evidence="2" id="KW-1185">Reference proteome</keyword>
<protein>
    <submittedName>
        <fullName evidence="1">Uncharacterized protein</fullName>
    </submittedName>
</protein>
<evidence type="ECO:0000313" key="2">
    <source>
        <dbReference type="Proteomes" id="UP001168821"/>
    </source>
</evidence>
<name>A0AA38HWY0_9CUCU</name>
<dbReference type="EMBL" id="JALNTZ010000007">
    <property type="protein sequence ID" value="KAJ3644747.1"/>
    <property type="molecule type" value="Genomic_DNA"/>
</dbReference>
<dbReference type="Proteomes" id="UP001168821">
    <property type="component" value="Unassembled WGS sequence"/>
</dbReference>
<evidence type="ECO:0000313" key="1">
    <source>
        <dbReference type="EMBL" id="KAJ3644747.1"/>
    </source>
</evidence>
<organism evidence="1 2">
    <name type="scientific">Zophobas morio</name>
    <dbReference type="NCBI Taxonomy" id="2755281"/>
    <lineage>
        <taxon>Eukaryota</taxon>
        <taxon>Metazoa</taxon>
        <taxon>Ecdysozoa</taxon>
        <taxon>Arthropoda</taxon>
        <taxon>Hexapoda</taxon>
        <taxon>Insecta</taxon>
        <taxon>Pterygota</taxon>
        <taxon>Neoptera</taxon>
        <taxon>Endopterygota</taxon>
        <taxon>Coleoptera</taxon>
        <taxon>Polyphaga</taxon>
        <taxon>Cucujiformia</taxon>
        <taxon>Tenebrionidae</taxon>
        <taxon>Zophobas</taxon>
    </lineage>
</organism>
<accession>A0AA38HWY0</accession>
<proteinExistence type="predicted"/>